<comment type="caution">
    <text evidence="3">The sequence shown here is derived from an EMBL/GenBank/DDBJ whole genome shotgun (WGS) entry which is preliminary data.</text>
</comment>
<comment type="similarity">
    <text evidence="1">Belongs to the Nudix hydrolase family.</text>
</comment>
<dbReference type="Proteomes" id="UP000756387">
    <property type="component" value="Unassembled WGS sequence"/>
</dbReference>
<dbReference type="PANTHER" id="PTHR43736">
    <property type="entry name" value="ADP-RIBOSE PYROPHOSPHATASE"/>
    <property type="match status" value="1"/>
</dbReference>
<organism evidence="3 4">
    <name type="scientific">Nocardioides malaquae</name>
    <dbReference type="NCBI Taxonomy" id="2773426"/>
    <lineage>
        <taxon>Bacteria</taxon>
        <taxon>Bacillati</taxon>
        <taxon>Actinomycetota</taxon>
        <taxon>Actinomycetes</taxon>
        <taxon>Propionibacteriales</taxon>
        <taxon>Nocardioidaceae</taxon>
        <taxon>Nocardioides</taxon>
    </lineage>
</organism>
<dbReference type="InterPro" id="IPR000086">
    <property type="entry name" value="NUDIX_hydrolase_dom"/>
</dbReference>
<dbReference type="CDD" id="cd03674">
    <property type="entry name" value="NUDIX_Hydrolase"/>
    <property type="match status" value="1"/>
</dbReference>
<keyword evidence="4" id="KW-1185">Reference proteome</keyword>
<reference evidence="3 4" key="1">
    <citation type="submission" date="2020-10" db="EMBL/GenBank/DDBJ databases">
        <title>Nocardioides sp. isolated from sludge.</title>
        <authorList>
            <person name="Zhang X."/>
        </authorList>
    </citation>
    <scope>NUCLEOTIDE SEQUENCE [LARGE SCALE GENOMIC DNA]</scope>
    <source>
        <strain evidence="3 4">Y6</strain>
    </source>
</reference>
<dbReference type="Gene3D" id="3.90.79.10">
    <property type="entry name" value="Nucleoside Triphosphate Pyrophosphohydrolase"/>
    <property type="match status" value="1"/>
</dbReference>
<name>A0ABR9RQR6_9ACTN</name>
<evidence type="ECO:0000313" key="3">
    <source>
        <dbReference type="EMBL" id="MBE7323537.1"/>
    </source>
</evidence>
<sequence>MERACLTDHVTAGVLVLSADLDHVLLNLHRKAGRWFHFGGHCERDDRTVAGAALREGLEESGLTALELDPVPVHLDEHEVAFCHPGVTVHHLDVRFTALAPTGAIHHTSAESIDVRWWPVAALPDDLDDDMHELVATARARWSSGRDR</sequence>
<dbReference type="EMBL" id="JADCSA010000002">
    <property type="protein sequence ID" value="MBE7323537.1"/>
    <property type="molecule type" value="Genomic_DNA"/>
</dbReference>
<dbReference type="PANTHER" id="PTHR43736:SF1">
    <property type="entry name" value="DIHYDRONEOPTERIN TRIPHOSPHATE DIPHOSPHATASE"/>
    <property type="match status" value="1"/>
</dbReference>
<dbReference type="InterPro" id="IPR015797">
    <property type="entry name" value="NUDIX_hydrolase-like_dom_sf"/>
</dbReference>
<evidence type="ECO:0000313" key="4">
    <source>
        <dbReference type="Proteomes" id="UP000756387"/>
    </source>
</evidence>
<dbReference type="PROSITE" id="PS51462">
    <property type="entry name" value="NUDIX"/>
    <property type="match status" value="1"/>
</dbReference>
<feature type="domain" description="Nudix hydrolase" evidence="2">
    <location>
        <begin position="7"/>
        <end position="142"/>
    </location>
</feature>
<accession>A0ABR9RQR6</accession>
<dbReference type="SUPFAM" id="SSF55811">
    <property type="entry name" value="Nudix"/>
    <property type="match status" value="1"/>
</dbReference>
<gene>
    <name evidence="3" type="ORF">IEQ44_02565</name>
</gene>
<protein>
    <submittedName>
        <fullName evidence="3">NUDIX domain-containing protein</fullName>
    </submittedName>
</protein>
<evidence type="ECO:0000256" key="1">
    <source>
        <dbReference type="ARBA" id="ARBA00005582"/>
    </source>
</evidence>
<proteinExistence type="inferred from homology"/>
<dbReference type="Pfam" id="PF00293">
    <property type="entry name" value="NUDIX"/>
    <property type="match status" value="1"/>
</dbReference>
<evidence type="ECO:0000259" key="2">
    <source>
        <dbReference type="PROSITE" id="PS51462"/>
    </source>
</evidence>